<protein>
    <submittedName>
        <fullName evidence="8">TetR/AcrR family transcriptional regulator</fullName>
    </submittedName>
</protein>
<keyword evidence="4" id="KW-0804">Transcription</keyword>
<dbReference type="Proteomes" id="UP000320011">
    <property type="component" value="Unassembled WGS sequence"/>
</dbReference>
<dbReference type="AlphaFoldDB" id="A0A558DK02"/>
<evidence type="ECO:0000313" key="9">
    <source>
        <dbReference type="Proteomes" id="UP000320011"/>
    </source>
</evidence>
<dbReference type="GO" id="GO:0003700">
    <property type="term" value="F:DNA-binding transcription factor activity"/>
    <property type="evidence" value="ECO:0007669"/>
    <property type="project" value="TreeGrafter"/>
</dbReference>
<dbReference type="PANTHER" id="PTHR30055">
    <property type="entry name" value="HTH-TYPE TRANSCRIPTIONAL REGULATOR RUTR"/>
    <property type="match status" value="1"/>
</dbReference>
<feature type="region of interest" description="Disordered" evidence="6">
    <location>
        <begin position="1"/>
        <end position="24"/>
    </location>
</feature>
<dbReference type="InterPro" id="IPR001647">
    <property type="entry name" value="HTH_TetR"/>
</dbReference>
<organism evidence="8 9">
    <name type="scientific">Amycolatopsis rhizosphaerae</name>
    <dbReference type="NCBI Taxonomy" id="2053003"/>
    <lineage>
        <taxon>Bacteria</taxon>
        <taxon>Bacillati</taxon>
        <taxon>Actinomycetota</taxon>
        <taxon>Actinomycetes</taxon>
        <taxon>Pseudonocardiales</taxon>
        <taxon>Pseudonocardiaceae</taxon>
        <taxon>Amycolatopsis</taxon>
    </lineage>
</organism>
<evidence type="ECO:0000259" key="7">
    <source>
        <dbReference type="PROSITE" id="PS50977"/>
    </source>
</evidence>
<name>A0A558DK02_9PSEU</name>
<dbReference type="GO" id="GO:0000976">
    <property type="term" value="F:transcription cis-regulatory region binding"/>
    <property type="evidence" value="ECO:0007669"/>
    <property type="project" value="TreeGrafter"/>
</dbReference>
<dbReference type="PANTHER" id="PTHR30055:SF175">
    <property type="entry name" value="HTH-TYPE TRANSCRIPTIONAL REPRESSOR KSTR2"/>
    <property type="match status" value="1"/>
</dbReference>
<dbReference type="SUPFAM" id="SSF48498">
    <property type="entry name" value="Tetracyclin repressor-like, C-terminal domain"/>
    <property type="match status" value="1"/>
</dbReference>
<dbReference type="Gene3D" id="1.10.10.60">
    <property type="entry name" value="Homeodomain-like"/>
    <property type="match status" value="1"/>
</dbReference>
<dbReference type="Pfam" id="PF17932">
    <property type="entry name" value="TetR_C_24"/>
    <property type="match status" value="1"/>
</dbReference>
<feature type="DNA-binding region" description="H-T-H motif" evidence="5">
    <location>
        <begin position="46"/>
        <end position="65"/>
    </location>
</feature>
<dbReference type="SUPFAM" id="SSF46689">
    <property type="entry name" value="Homeodomain-like"/>
    <property type="match status" value="1"/>
</dbReference>
<keyword evidence="1" id="KW-0678">Repressor</keyword>
<evidence type="ECO:0000313" key="8">
    <source>
        <dbReference type="EMBL" id="TVT61345.1"/>
    </source>
</evidence>
<dbReference type="InterPro" id="IPR041490">
    <property type="entry name" value="KstR2_TetR_C"/>
</dbReference>
<evidence type="ECO:0000256" key="6">
    <source>
        <dbReference type="SAM" id="MobiDB-lite"/>
    </source>
</evidence>
<feature type="domain" description="HTH tetR-type" evidence="7">
    <location>
        <begin position="23"/>
        <end position="83"/>
    </location>
</feature>
<reference evidence="8 9" key="1">
    <citation type="submission" date="2019-07" db="EMBL/GenBank/DDBJ databases">
        <authorList>
            <person name="Duangmal K."/>
            <person name="Teo W.F.A."/>
        </authorList>
    </citation>
    <scope>NUCLEOTIDE SEQUENCE [LARGE SCALE GENOMIC DNA]</scope>
    <source>
        <strain evidence="8 9">TBRC 6029</strain>
    </source>
</reference>
<dbReference type="EMBL" id="VJWX01000014">
    <property type="protein sequence ID" value="TVT61345.1"/>
    <property type="molecule type" value="Genomic_DNA"/>
</dbReference>
<dbReference type="OrthoDB" id="9814200at2"/>
<sequence length="226" mass="24887">MPGNERKPASTATPGRARDGSPQNRRQALIDIAAELFAEHGFQSTTVRDIGRAAGVLSGSLYHHFQSKETILEEILSTFLDELLESCREIVAANSDPAAALRALIEAAFVSIGRHKAAITVLQNERKHLARFTWFDHVSKTEAGVRRIWVKVLEDGVAGGRFRTDLDPKITYQFIRDSVWSAARWYTPSGRLTPAQLTEQYLTLVMNGLSAPSGGRARRTGTRAAS</sequence>
<dbReference type="Gene3D" id="1.10.357.10">
    <property type="entry name" value="Tetracycline Repressor, domain 2"/>
    <property type="match status" value="1"/>
</dbReference>
<dbReference type="Pfam" id="PF00440">
    <property type="entry name" value="TetR_N"/>
    <property type="match status" value="1"/>
</dbReference>
<keyword evidence="3 5" id="KW-0238">DNA-binding</keyword>
<dbReference type="PRINTS" id="PR00455">
    <property type="entry name" value="HTHTETR"/>
</dbReference>
<gene>
    <name evidence="8" type="ORF">FNH05_03065</name>
</gene>
<accession>A0A558DK02</accession>
<comment type="caution">
    <text evidence="8">The sequence shown here is derived from an EMBL/GenBank/DDBJ whole genome shotgun (WGS) entry which is preliminary data.</text>
</comment>
<proteinExistence type="predicted"/>
<keyword evidence="9" id="KW-1185">Reference proteome</keyword>
<dbReference type="PROSITE" id="PS50977">
    <property type="entry name" value="HTH_TETR_2"/>
    <property type="match status" value="1"/>
</dbReference>
<dbReference type="InterPro" id="IPR036271">
    <property type="entry name" value="Tet_transcr_reg_TetR-rel_C_sf"/>
</dbReference>
<dbReference type="InterPro" id="IPR050109">
    <property type="entry name" value="HTH-type_TetR-like_transc_reg"/>
</dbReference>
<evidence type="ECO:0000256" key="1">
    <source>
        <dbReference type="ARBA" id="ARBA00022491"/>
    </source>
</evidence>
<evidence type="ECO:0000256" key="2">
    <source>
        <dbReference type="ARBA" id="ARBA00023015"/>
    </source>
</evidence>
<evidence type="ECO:0000256" key="3">
    <source>
        <dbReference type="ARBA" id="ARBA00023125"/>
    </source>
</evidence>
<evidence type="ECO:0000256" key="5">
    <source>
        <dbReference type="PROSITE-ProRule" id="PRU00335"/>
    </source>
</evidence>
<dbReference type="InterPro" id="IPR009057">
    <property type="entry name" value="Homeodomain-like_sf"/>
</dbReference>
<keyword evidence="2" id="KW-0805">Transcription regulation</keyword>
<reference evidence="8 9" key="2">
    <citation type="submission" date="2019-08" db="EMBL/GenBank/DDBJ databases">
        <title>Amycolatopsis acidicola sp. nov., isolated from peat swamp forest soil.</title>
        <authorList>
            <person name="Srisuk N."/>
        </authorList>
    </citation>
    <scope>NUCLEOTIDE SEQUENCE [LARGE SCALE GENOMIC DNA]</scope>
    <source>
        <strain evidence="8 9">TBRC 6029</strain>
    </source>
</reference>
<evidence type="ECO:0000256" key="4">
    <source>
        <dbReference type="ARBA" id="ARBA00023163"/>
    </source>
</evidence>